<dbReference type="Proteomes" id="UP000223913">
    <property type="component" value="Unassembled WGS sequence"/>
</dbReference>
<evidence type="ECO:0000259" key="7">
    <source>
        <dbReference type="Pfam" id="PF02687"/>
    </source>
</evidence>
<keyword evidence="4 6" id="KW-1133">Transmembrane helix</keyword>
<proteinExistence type="predicted"/>
<dbReference type="PANTHER" id="PTHR30572">
    <property type="entry name" value="MEMBRANE COMPONENT OF TRANSPORTER-RELATED"/>
    <property type="match status" value="1"/>
</dbReference>
<keyword evidence="3 6" id="KW-0812">Transmembrane</keyword>
<comment type="caution">
    <text evidence="9">The sequence shown here is derived from an EMBL/GenBank/DDBJ whole genome shotgun (WGS) entry which is preliminary data.</text>
</comment>
<feature type="transmembrane region" description="Helical" evidence="6">
    <location>
        <begin position="376"/>
        <end position="395"/>
    </location>
</feature>
<dbReference type="InterPro" id="IPR050250">
    <property type="entry name" value="Macrolide_Exporter_MacB"/>
</dbReference>
<comment type="subcellular location">
    <subcellularLocation>
        <location evidence="1">Cell membrane</location>
        <topology evidence="1">Multi-pass membrane protein</topology>
    </subcellularLocation>
</comment>
<sequence length="836" mass="93938">MSFAMIPGGSPVFPVIIFKIPDMQLKTAFRQLRKQRLQTIINLLGLTVGLTGALVIFVGLRYEWSFDQQHSEADQIYRVVQHTQMEGSVEHWNTTAYPLAAAMRQDFPGIEVTQTAGPFSRIISSEDQAGNIVRFREDRILFVDGDYLRLFDFSRHFGDPGSIWLQGNLESAFSDPDAVVLTETLANRYFQDAVARGESLIGRTLLLNNKDPLTVSGVLRNPPANTSLLFDMLVPYEFFRKNNPYFAGNWSGNYRGTTFLKFPDRKTDIAAWETRIAAWQKNYLKPEDDQRISYHLQAVDEIHTETLYGNSPGSYTSSSSLLWVLAGMGLILLLIAVFNFINLATAQIAQRSKEVGVRKVLGGTNWQLRRQFLSETFLLTLVAGLISLVLTQFLLRRLNTWMDIVNLELQTGWELWAATALLILMIALLAGTYPAVVMSRFSPVTALKKQAEERQSKGVNLRRVLIVSQFGIVQLLVVATLVIAYQMKYMRSKDLGFRQDAIVTVDIPQQDSVKLATLHQRLQTMPAIRKMSFASGPPTTHDVAYGTTYRLREEEVGRARNAEMKVVDLSYLDLYELDMVAGKWLGRAQVSDRFNGFVINETAARELGLDPENAVGKNVVINEGEAPVIGVIRDFHNNSLQDAITPCILMYWGSSFFSELHLQVSPQGAPLETTLSGIESIWRDVFPDRIYNYQFLSETLARNYAVERLTFRAFSAVALLAIFVGCIGLFGLVSFLNEKRNKEIGIRKVLGASIAQIASLLSREMLGLILLALVLASPVAYFAMRRWLDEFAYPIDMEWYYFVAAGLSAVLIAALTVGLKIWSAARMNPVESLKNE</sequence>
<evidence type="ECO:0000256" key="3">
    <source>
        <dbReference type="ARBA" id="ARBA00022692"/>
    </source>
</evidence>
<feature type="transmembrane region" description="Helical" evidence="6">
    <location>
        <begin position="713"/>
        <end position="737"/>
    </location>
</feature>
<keyword evidence="2" id="KW-1003">Cell membrane</keyword>
<feature type="domain" description="MacB-like periplasmic core" evidence="8">
    <location>
        <begin position="39"/>
        <end position="263"/>
    </location>
</feature>
<dbReference type="Pfam" id="PF12704">
    <property type="entry name" value="MacB_PCD"/>
    <property type="match status" value="2"/>
</dbReference>
<keyword evidence="10" id="KW-1185">Reference proteome</keyword>
<evidence type="ECO:0000313" key="10">
    <source>
        <dbReference type="Proteomes" id="UP000223913"/>
    </source>
</evidence>
<dbReference type="GO" id="GO:0022857">
    <property type="term" value="F:transmembrane transporter activity"/>
    <property type="evidence" value="ECO:0007669"/>
    <property type="project" value="TreeGrafter"/>
</dbReference>
<accession>A0A2D0N0I9</accession>
<feature type="transmembrane region" description="Helical" evidence="6">
    <location>
        <begin position="321"/>
        <end position="343"/>
    </location>
</feature>
<feature type="transmembrane region" description="Helical" evidence="6">
    <location>
        <begin position="464"/>
        <end position="485"/>
    </location>
</feature>
<evidence type="ECO:0000256" key="4">
    <source>
        <dbReference type="ARBA" id="ARBA00022989"/>
    </source>
</evidence>
<evidence type="ECO:0000256" key="6">
    <source>
        <dbReference type="SAM" id="Phobius"/>
    </source>
</evidence>
<feature type="transmembrane region" description="Helical" evidence="6">
    <location>
        <begin position="40"/>
        <end position="60"/>
    </location>
</feature>
<dbReference type="AlphaFoldDB" id="A0A2D0N0I9"/>
<keyword evidence="5 6" id="KW-0472">Membrane</keyword>
<protein>
    <recommendedName>
        <fullName evidence="11">ABC transporter permease</fullName>
    </recommendedName>
</protein>
<dbReference type="EMBL" id="PDUD01000047">
    <property type="protein sequence ID" value="PHN01950.1"/>
    <property type="molecule type" value="Genomic_DNA"/>
</dbReference>
<evidence type="ECO:0000313" key="9">
    <source>
        <dbReference type="EMBL" id="PHN01950.1"/>
    </source>
</evidence>
<dbReference type="InterPro" id="IPR025857">
    <property type="entry name" value="MacB_PCD"/>
</dbReference>
<evidence type="ECO:0008006" key="11">
    <source>
        <dbReference type="Google" id="ProtNLM"/>
    </source>
</evidence>
<evidence type="ECO:0000256" key="5">
    <source>
        <dbReference type="ARBA" id="ARBA00023136"/>
    </source>
</evidence>
<evidence type="ECO:0000256" key="1">
    <source>
        <dbReference type="ARBA" id="ARBA00004651"/>
    </source>
</evidence>
<name>A0A2D0N0I9_FLAN2</name>
<reference evidence="9 10" key="1">
    <citation type="submission" date="2017-10" db="EMBL/GenBank/DDBJ databases">
        <title>The draft genome sequence of Lewinella nigricans NBRC 102662.</title>
        <authorList>
            <person name="Wang K."/>
        </authorList>
    </citation>
    <scope>NUCLEOTIDE SEQUENCE [LARGE SCALE GENOMIC DNA]</scope>
    <source>
        <strain evidence="9 10">NBRC 102662</strain>
    </source>
</reference>
<evidence type="ECO:0000259" key="8">
    <source>
        <dbReference type="Pfam" id="PF12704"/>
    </source>
</evidence>
<feature type="transmembrane region" description="Helical" evidence="6">
    <location>
        <begin position="765"/>
        <end position="784"/>
    </location>
</feature>
<feature type="domain" description="MacB-like periplasmic core" evidence="8">
    <location>
        <begin position="476"/>
        <end position="646"/>
    </location>
</feature>
<evidence type="ECO:0000256" key="2">
    <source>
        <dbReference type="ARBA" id="ARBA00022475"/>
    </source>
</evidence>
<dbReference type="PANTHER" id="PTHR30572:SF18">
    <property type="entry name" value="ABC-TYPE MACROLIDE FAMILY EXPORT SYSTEM PERMEASE COMPONENT 2"/>
    <property type="match status" value="1"/>
</dbReference>
<feature type="domain" description="ABC3 transporter permease C-terminal" evidence="7">
    <location>
        <begin position="716"/>
        <end position="829"/>
    </location>
</feature>
<dbReference type="GO" id="GO:0005886">
    <property type="term" value="C:plasma membrane"/>
    <property type="evidence" value="ECO:0007669"/>
    <property type="project" value="UniProtKB-SubCell"/>
</dbReference>
<dbReference type="InterPro" id="IPR003838">
    <property type="entry name" value="ABC3_permease_C"/>
</dbReference>
<feature type="transmembrane region" description="Helical" evidence="6">
    <location>
        <begin position="799"/>
        <end position="819"/>
    </location>
</feature>
<gene>
    <name evidence="9" type="ORF">CRP01_34730</name>
</gene>
<feature type="domain" description="ABC3 transporter permease C-terminal" evidence="7">
    <location>
        <begin position="328"/>
        <end position="443"/>
    </location>
</feature>
<feature type="transmembrane region" description="Helical" evidence="6">
    <location>
        <begin position="415"/>
        <end position="438"/>
    </location>
</feature>
<organism evidence="9 10">
    <name type="scientific">Flavilitoribacter nigricans (strain ATCC 23147 / DSM 23189 / NBRC 102662 / NCIMB 1420 / SS-2)</name>
    <name type="common">Lewinella nigricans</name>
    <dbReference type="NCBI Taxonomy" id="1122177"/>
    <lineage>
        <taxon>Bacteria</taxon>
        <taxon>Pseudomonadati</taxon>
        <taxon>Bacteroidota</taxon>
        <taxon>Saprospiria</taxon>
        <taxon>Saprospirales</taxon>
        <taxon>Lewinellaceae</taxon>
        <taxon>Flavilitoribacter</taxon>
    </lineage>
</organism>
<dbReference type="Pfam" id="PF02687">
    <property type="entry name" value="FtsX"/>
    <property type="match status" value="2"/>
</dbReference>